<dbReference type="Proteomes" id="UP000789901">
    <property type="component" value="Unassembled WGS sequence"/>
</dbReference>
<evidence type="ECO:0000313" key="2">
    <source>
        <dbReference type="Proteomes" id="UP000789901"/>
    </source>
</evidence>
<organism evidence="1 2">
    <name type="scientific">Gigaspora margarita</name>
    <dbReference type="NCBI Taxonomy" id="4874"/>
    <lineage>
        <taxon>Eukaryota</taxon>
        <taxon>Fungi</taxon>
        <taxon>Fungi incertae sedis</taxon>
        <taxon>Mucoromycota</taxon>
        <taxon>Glomeromycotina</taxon>
        <taxon>Glomeromycetes</taxon>
        <taxon>Diversisporales</taxon>
        <taxon>Gigasporaceae</taxon>
        <taxon>Gigaspora</taxon>
    </lineage>
</organism>
<feature type="non-terminal residue" evidence="1">
    <location>
        <position position="1"/>
    </location>
</feature>
<name>A0ABN7V6W4_GIGMA</name>
<reference evidence="1 2" key="1">
    <citation type="submission" date="2021-06" db="EMBL/GenBank/DDBJ databases">
        <authorList>
            <person name="Kallberg Y."/>
            <person name="Tangrot J."/>
            <person name="Rosling A."/>
        </authorList>
    </citation>
    <scope>NUCLEOTIDE SEQUENCE [LARGE SCALE GENOMIC DNA]</scope>
    <source>
        <strain evidence="1 2">120-4 pot B 10/14</strain>
    </source>
</reference>
<proteinExistence type="predicted"/>
<keyword evidence="2" id="KW-1185">Reference proteome</keyword>
<accession>A0ABN7V6W4</accession>
<protein>
    <submittedName>
        <fullName evidence="1">20637_t:CDS:1</fullName>
    </submittedName>
</protein>
<gene>
    <name evidence="1" type="ORF">GMARGA_LOCUS14787</name>
</gene>
<comment type="caution">
    <text evidence="1">The sequence shown here is derived from an EMBL/GenBank/DDBJ whole genome shotgun (WGS) entry which is preliminary data.</text>
</comment>
<dbReference type="EMBL" id="CAJVQB010009939">
    <property type="protein sequence ID" value="CAG8735314.1"/>
    <property type="molecule type" value="Genomic_DNA"/>
</dbReference>
<sequence length="46" mass="5300">ASSWTLKKLCLSLVVLEYLLKLGSLKLVLEWDKKVENVDINLEIEL</sequence>
<evidence type="ECO:0000313" key="1">
    <source>
        <dbReference type="EMBL" id="CAG8735314.1"/>
    </source>
</evidence>